<name>O54279_MAMSC</name>
<dbReference type="InterPro" id="IPR023753">
    <property type="entry name" value="FAD/NAD-binding_dom"/>
</dbReference>
<dbReference type="PRINTS" id="PR00368">
    <property type="entry name" value="FADPNR"/>
</dbReference>
<evidence type="ECO:0000256" key="5">
    <source>
        <dbReference type="PIRSR" id="PIRSR000350-4"/>
    </source>
</evidence>
<dbReference type="InterPro" id="IPR016156">
    <property type="entry name" value="FAD/NAD-linked_Rdtase_dimer_sf"/>
</dbReference>
<dbReference type="GO" id="GO:0016491">
    <property type="term" value="F:oxidoreductase activity"/>
    <property type="evidence" value="ECO:0007669"/>
    <property type="project" value="InterPro"/>
</dbReference>
<dbReference type="PANTHER" id="PTHR43014">
    <property type="entry name" value="MERCURIC REDUCTASE"/>
    <property type="match status" value="1"/>
</dbReference>
<proteinExistence type="inferred from homology"/>
<dbReference type="Pfam" id="PF07992">
    <property type="entry name" value="Pyr_redox_2"/>
    <property type="match status" value="1"/>
</dbReference>
<gene>
    <name evidence="8" type="primary">ORF454</name>
</gene>
<protein>
    <submittedName>
        <fullName evidence="8">ORF454 protein</fullName>
    </submittedName>
</protein>
<dbReference type="PANTHER" id="PTHR43014:SF5">
    <property type="entry name" value="GLUTATHIONE REDUCTASE (NADPH)"/>
    <property type="match status" value="1"/>
</dbReference>
<dbReference type="InterPro" id="IPR036188">
    <property type="entry name" value="FAD/NAD-bd_sf"/>
</dbReference>
<reference evidence="8" key="1">
    <citation type="journal article" date="1998" name="J. Bacteriol.">
        <title>Genetic organization of the mecA region in methicillin-susceptible and methicillin-resistant strains of Staphylococcus sciuri.</title>
        <authorList>
            <person name="Wu S."/>
            <person name="de Lencastre H."/>
            <person name="Tomasz A."/>
        </authorList>
    </citation>
    <scope>NUCLEOTIDE SEQUENCE</scope>
    <source>
        <strain evidence="8">K3</strain>
    </source>
</reference>
<dbReference type="InterPro" id="IPR001100">
    <property type="entry name" value="Pyr_nuc-diS_OxRdtase"/>
</dbReference>
<accession>O54279</accession>
<sequence>MKKFDVVFIGSGHAAWHAALTLKHAGKSVAIIEKDTIAGTCTNYGCNAKILLEGPYEVLEEASHYPQIIESDQLHVNWENLMQYKKAVINPLSNTLKSMFEQQGIEVIMGAGKLVDAHTIDVEGTPIQADNIVIATGQHSNKLDIEGSALTHDSRDFLSLDKMPNNITFIGAGIISIEFASIAIKSGAEVHVIHHTDKPLEGFNEKHIAKLIHKLESEGVQFHFNENVQSVQQAGNSYNVTTESGLSIDTEYVLDATGRKPNVQNIGLDELGIEYSEKGIRVDDHLRTNIHNIYASGDVLDKTIPKLTPTATFESNYIASHILGINPNPIQYPAIPSVLYSLPRLSQIGVTVKEAEDNEAYTIKDIPFGKQMVFEYKNEIEAEMTIILNADKQLVGAEIYADDAANLINLLTFIVNQKLTAKDLNQLIFAFPGSSSGVLDLLKSCYDVIYKKQR</sequence>
<dbReference type="SUPFAM" id="SSF51905">
    <property type="entry name" value="FAD/NAD(P)-binding domain"/>
    <property type="match status" value="1"/>
</dbReference>
<evidence type="ECO:0000256" key="3">
    <source>
        <dbReference type="ARBA" id="ARBA00022827"/>
    </source>
</evidence>
<comment type="similarity">
    <text evidence="1">Belongs to the class-I pyridine nucleotide-disulfide oxidoreductase family.</text>
</comment>
<feature type="domain" description="Pyridine nucleotide-disulphide oxidoreductase dimerisation" evidence="6">
    <location>
        <begin position="335"/>
        <end position="435"/>
    </location>
</feature>
<dbReference type="PIRSF" id="PIRSF000350">
    <property type="entry name" value="Mercury_reductase_MerA"/>
    <property type="match status" value="1"/>
</dbReference>
<dbReference type="PRINTS" id="PR00411">
    <property type="entry name" value="PNDRDTASEI"/>
</dbReference>
<keyword evidence="2" id="KW-0285">Flavoprotein</keyword>
<evidence type="ECO:0000256" key="1">
    <source>
        <dbReference type="ARBA" id="ARBA00007532"/>
    </source>
</evidence>
<evidence type="ECO:0000259" key="7">
    <source>
        <dbReference type="Pfam" id="PF07992"/>
    </source>
</evidence>
<organism evidence="8">
    <name type="scientific">Mammaliicoccus sciuri</name>
    <name type="common">Staphylococcus sciuri</name>
    <dbReference type="NCBI Taxonomy" id="1296"/>
    <lineage>
        <taxon>Bacteria</taxon>
        <taxon>Bacillati</taxon>
        <taxon>Bacillota</taxon>
        <taxon>Bacilli</taxon>
        <taxon>Bacillales</taxon>
        <taxon>Staphylococcaceae</taxon>
        <taxon>Mammaliicoccus</taxon>
    </lineage>
</organism>
<evidence type="ECO:0000259" key="6">
    <source>
        <dbReference type="Pfam" id="PF02852"/>
    </source>
</evidence>
<dbReference type="Gene3D" id="3.30.390.30">
    <property type="match status" value="1"/>
</dbReference>
<evidence type="ECO:0000256" key="2">
    <source>
        <dbReference type="ARBA" id="ARBA00022630"/>
    </source>
</evidence>
<dbReference type="InterPro" id="IPR004099">
    <property type="entry name" value="Pyr_nucl-diS_OxRdtase_dimer"/>
</dbReference>
<feature type="domain" description="FAD/NAD(P)-binding" evidence="7">
    <location>
        <begin position="4"/>
        <end position="312"/>
    </location>
</feature>
<feature type="binding site" evidence="4">
    <location>
        <position position="258"/>
    </location>
    <ligand>
        <name>NAD(+)</name>
        <dbReference type="ChEBI" id="CHEBI:57540"/>
    </ligand>
</feature>
<dbReference type="SUPFAM" id="SSF55424">
    <property type="entry name" value="FAD/NAD-linked reductases, dimerisation (C-terminal) domain"/>
    <property type="match status" value="1"/>
</dbReference>
<evidence type="ECO:0000313" key="8">
    <source>
        <dbReference type="EMBL" id="CAA73495.1"/>
    </source>
</evidence>
<keyword evidence="4" id="KW-0520">NAD</keyword>
<dbReference type="Pfam" id="PF02852">
    <property type="entry name" value="Pyr_redox_dim"/>
    <property type="match status" value="1"/>
</dbReference>
<feature type="disulfide bond" description="Redox-active" evidence="5">
    <location>
        <begin position="41"/>
        <end position="46"/>
    </location>
</feature>
<evidence type="ECO:0000256" key="4">
    <source>
        <dbReference type="PIRSR" id="PIRSR000350-3"/>
    </source>
</evidence>
<dbReference type="GO" id="GO:0000166">
    <property type="term" value="F:nucleotide binding"/>
    <property type="evidence" value="ECO:0007669"/>
    <property type="project" value="UniProtKB-KW"/>
</dbReference>
<feature type="binding site" evidence="4">
    <location>
        <position position="298"/>
    </location>
    <ligand>
        <name>FAD</name>
        <dbReference type="ChEBI" id="CHEBI:57692"/>
    </ligand>
</feature>
<dbReference type="EMBL" id="Y13052">
    <property type="protein sequence ID" value="CAA73495.1"/>
    <property type="molecule type" value="Genomic_DNA"/>
</dbReference>
<keyword evidence="4" id="KW-0547">Nucleotide-binding</keyword>
<feature type="binding site" evidence="4">
    <location>
        <position position="112"/>
    </location>
    <ligand>
        <name>FAD</name>
        <dbReference type="ChEBI" id="CHEBI:57692"/>
    </ligand>
</feature>
<dbReference type="AlphaFoldDB" id="O54279"/>
<keyword evidence="3 4" id="KW-0274">FAD</keyword>
<comment type="cofactor">
    <cofactor evidence="4">
        <name>FAD</name>
        <dbReference type="ChEBI" id="CHEBI:57692"/>
    </cofactor>
    <text evidence="4">Binds 1 FAD per subunit.</text>
</comment>
<feature type="binding site" evidence="4">
    <location>
        <begin position="171"/>
        <end position="178"/>
    </location>
    <ligand>
        <name>NAD(+)</name>
        <dbReference type="ChEBI" id="CHEBI:57540"/>
    </ligand>
</feature>
<dbReference type="Gene3D" id="3.50.50.60">
    <property type="entry name" value="FAD/NAD(P)-binding domain"/>
    <property type="match status" value="2"/>
</dbReference>
<feature type="binding site" evidence="4">
    <location>
        <position position="49"/>
    </location>
    <ligand>
        <name>FAD</name>
        <dbReference type="ChEBI" id="CHEBI:57692"/>
    </ligand>
</feature>